<organism evidence="5 6">
    <name type="scientific">Aspergillus carbonarius (strain ITEM 5010)</name>
    <dbReference type="NCBI Taxonomy" id="602072"/>
    <lineage>
        <taxon>Eukaryota</taxon>
        <taxon>Fungi</taxon>
        <taxon>Dikarya</taxon>
        <taxon>Ascomycota</taxon>
        <taxon>Pezizomycotina</taxon>
        <taxon>Eurotiomycetes</taxon>
        <taxon>Eurotiomycetidae</taxon>
        <taxon>Eurotiales</taxon>
        <taxon>Aspergillaceae</taxon>
        <taxon>Aspergillus</taxon>
        <taxon>Aspergillus subgen. Circumdati</taxon>
    </lineage>
</organism>
<dbReference type="STRING" id="602072.A0A1R3RC51"/>
<evidence type="ECO:0000313" key="5">
    <source>
        <dbReference type="EMBL" id="OOF92042.1"/>
    </source>
</evidence>
<dbReference type="InterPro" id="IPR008030">
    <property type="entry name" value="NmrA-like"/>
</dbReference>
<keyword evidence="3" id="KW-1133">Transmembrane helix</keyword>
<dbReference type="GO" id="GO:0005634">
    <property type="term" value="C:nucleus"/>
    <property type="evidence" value="ECO:0007669"/>
    <property type="project" value="TreeGrafter"/>
</dbReference>
<evidence type="ECO:0000256" key="1">
    <source>
        <dbReference type="ARBA" id="ARBA00006328"/>
    </source>
</evidence>
<dbReference type="OMA" id="GADCCFL"/>
<reference evidence="6" key="1">
    <citation type="journal article" date="2017" name="Genome Biol.">
        <title>Comparative genomics reveals high biological diversity and specific adaptations in the industrially and medically important fungal genus Aspergillus.</title>
        <authorList>
            <person name="de Vries R.P."/>
            <person name="Riley R."/>
            <person name="Wiebenga A."/>
            <person name="Aguilar-Osorio G."/>
            <person name="Amillis S."/>
            <person name="Uchima C.A."/>
            <person name="Anderluh G."/>
            <person name="Asadollahi M."/>
            <person name="Askin M."/>
            <person name="Barry K."/>
            <person name="Battaglia E."/>
            <person name="Bayram O."/>
            <person name="Benocci T."/>
            <person name="Braus-Stromeyer S.A."/>
            <person name="Caldana C."/>
            <person name="Canovas D."/>
            <person name="Cerqueira G.C."/>
            <person name="Chen F."/>
            <person name="Chen W."/>
            <person name="Choi C."/>
            <person name="Clum A."/>
            <person name="Dos Santos R.A."/>
            <person name="Damasio A.R."/>
            <person name="Diallinas G."/>
            <person name="Emri T."/>
            <person name="Fekete E."/>
            <person name="Flipphi M."/>
            <person name="Freyberg S."/>
            <person name="Gallo A."/>
            <person name="Gournas C."/>
            <person name="Habgood R."/>
            <person name="Hainaut M."/>
            <person name="Harispe M.L."/>
            <person name="Henrissat B."/>
            <person name="Hilden K.S."/>
            <person name="Hope R."/>
            <person name="Hossain A."/>
            <person name="Karabika E."/>
            <person name="Karaffa L."/>
            <person name="Karanyi Z."/>
            <person name="Krasevec N."/>
            <person name="Kuo A."/>
            <person name="Kusch H."/>
            <person name="LaButti K."/>
            <person name="Lagendijk E.L."/>
            <person name="Lapidus A."/>
            <person name="Levasseur A."/>
            <person name="Lindquist E."/>
            <person name="Lipzen A."/>
            <person name="Logrieco A.F."/>
            <person name="MacCabe A."/>
            <person name="Maekelae M.R."/>
            <person name="Malavazi I."/>
            <person name="Melin P."/>
            <person name="Meyer V."/>
            <person name="Mielnichuk N."/>
            <person name="Miskei M."/>
            <person name="Molnar A.P."/>
            <person name="Mule G."/>
            <person name="Ngan C.Y."/>
            <person name="Orejas M."/>
            <person name="Orosz E."/>
            <person name="Ouedraogo J.P."/>
            <person name="Overkamp K.M."/>
            <person name="Park H.-S."/>
            <person name="Perrone G."/>
            <person name="Piumi F."/>
            <person name="Punt P.J."/>
            <person name="Ram A.F."/>
            <person name="Ramon A."/>
            <person name="Rauscher S."/>
            <person name="Record E."/>
            <person name="Riano-Pachon D.M."/>
            <person name="Robert V."/>
            <person name="Roehrig J."/>
            <person name="Ruller R."/>
            <person name="Salamov A."/>
            <person name="Salih N.S."/>
            <person name="Samson R.A."/>
            <person name="Sandor E."/>
            <person name="Sanguinetti M."/>
            <person name="Schuetze T."/>
            <person name="Sepcic K."/>
            <person name="Shelest E."/>
            <person name="Sherlock G."/>
            <person name="Sophianopoulou V."/>
            <person name="Squina F.M."/>
            <person name="Sun H."/>
            <person name="Susca A."/>
            <person name="Todd R.B."/>
            <person name="Tsang A."/>
            <person name="Unkles S.E."/>
            <person name="van de Wiele N."/>
            <person name="van Rossen-Uffink D."/>
            <person name="Oliveira J.V."/>
            <person name="Vesth T.C."/>
            <person name="Visser J."/>
            <person name="Yu J.-H."/>
            <person name="Zhou M."/>
            <person name="Andersen M.R."/>
            <person name="Archer D.B."/>
            <person name="Baker S.E."/>
            <person name="Benoit I."/>
            <person name="Brakhage A.A."/>
            <person name="Braus G.H."/>
            <person name="Fischer R."/>
            <person name="Frisvad J.C."/>
            <person name="Goldman G.H."/>
            <person name="Houbraken J."/>
            <person name="Oakley B."/>
            <person name="Pocsi I."/>
            <person name="Scazzocchio C."/>
            <person name="Seiboth B."/>
            <person name="vanKuyk P.A."/>
            <person name="Wortman J."/>
            <person name="Dyer P.S."/>
            <person name="Grigoriev I.V."/>
        </authorList>
    </citation>
    <scope>NUCLEOTIDE SEQUENCE [LARGE SCALE GENOMIC DNA]</scope>
    <source>
        <strain evidence="6">ITEM 5010</strain>
    </source>
</reference>
<sequence length="359" mass="39239">MTQDTGVKRKAGIRVGVRSLFPPLCALLIAGHVCVTALTYHHPTLSITAMSKILVVVGATGQQGGSIVDTVLADPELSREYIIRGTSRDPSSPSAKALAARGVDIVPADFSDPESLQRACTGAYIVFGNTTTIYDDHTYEHEVNHGRALVDAAVAVGVPFYIYSTLPNISKISNGVLKWGGHFDGKEEVEQYIRSLPIRSAFIAPGSFMSNFHQTMTPRPMDDGTYALASFVTPETQLPLIDTAGDTGKWVAAILVDFAKYEGKVLCCATALYSFTEIAETMSRVSGKTVIYRQLPEEVWRGFLPPLMVDYIADMLKSFQDYGYYGEGTEEKVRWSAEQARGKLTTLDEYLKAHPLHLG</sequence>
<keyword evidence="6" id="KW-1185">Reference proteome</keyword>
<keyword evidence="3" id="KW-0812">Transmembrane</keyword>
<dbReference type="Gene3D" id="3.40.50.720">
    <property type="entry name" value="NAD(P)-binding Rossmann-like Domain"/>
    <property type="match status" value="1"/>
</dbReference>
<dbReference type="Proteomes" id="UP000188318">
    <property type="component" value="Unassembled WGS sequence"/>
</dbReference>
<accession>A0A1R3RC51</accession>
<name>A0A1R3RC51_ASPC5</name>
<feature type="transmembrane region" description="Helical" evidence="3">
    <location>
        <begin position="20"/>
        <end position="40"/>
    </location>
</feature>
<feature type="domain" description="NmrA-like" evidence="4">
    <location>
        <begin position="51"/>
        <end position="351"/>
    </location>
</feature>
<evidence type="ECO:0000256" key="3">
    <source>
        <dbReference type="SAM" id="Phobius"/>
    </source>
</evidence>
<dbReference type="PANTHER" id="PTHR42748:SF11">
    <property type="entry name" value="NMRA-LIKE DOMAIN-CONTAINING PROTEIN"/>
    <property type="match status" value="1"/>
</dbReference>
<evidence type="ECO:0000313" key="6">
    <source>
        <dbReference type="Proteomes" id="UP000188318"/>
    </source>
</evidence>
<protein>
    <recommendedName>
        <fullName evidence="4">NmrA-like domain-containing protein</fullName>
    </recommendedName>
</protein>
<proteinExistence type="inferred from homology"/>
<dbReference type="InterPro" id="IPR036291">
    <property type="entry name" value="NAD(P)-bd_dom_sf"/>
</dbReference>
<dbReference type="OrthoDB" id="3358371at2759"/>
<comment type="similarity">
    <text evidence="1">Belongs to the NmrA-type oxidoreductase family.</text>
</comment>
<dbReference type="CDD" id="cd05251">
    <property type="entry name" value="NmrA_like_SDR_a"/>
    <property type="match status" value="1"/>
</dbReference>
<dbReference type="VEuPathDB" id="FungiDB:ASPCADRAFT_210466"/>
<evidence type="ECO:0000259" key="4">
    <source>
        <dbReference type="Pfam" id="PF05368"/>
    </source>
</evidence>
<gene>
    <name evidence="5" type="ORF">ASPCADRAFT_210466</name>
</gene>
<dbReference type="PANTHER" id="PTHR42748">
    <property type="entry name" value="NITROGEN METABOLITE REPRESSION PROTEIN NMRA FAMILY MEMBER"/>
    <property type="match status" value="1"/>
</dbReference>
<keyword evidence="3" id="KW-0472">Membrane</keyword>
<dbReference type="Gene3D" id="3.90.25.10">
    <property type="entry name" value="UDP-galactose 4-epimerase, domain 1"/>
    <property type="match status" value="1"/>
</dbReference>
<dbReference type="InterPro" id="IPR051164">
    <property type="entry name" value="NmrA-like_oxidored"/>
</dbReference>
<dbReference type="EMBL" id="KV907508">
    <property type="protein sequence ID" value="OOF92042.1"/>
    <property type="molecule type" value="Genomic_DNA"/>
</dbReference>
<keyword evidence="2" id="KW-0521">NADP</keyword>
<dbReference type="AlphaFoldDB" id="A0A1R3RC51"/>
<dbReference type="Pfam" id="PF05368">
    <property type="entry name" value="NmrA"/>
    <property type="match status" value="1"/>
</dbReference>
<dbReference type="SUPFAM" id="SSF51735">
    <property type="entry name" value="NAD(P)-binding Rossmann-fold domains"/>
    <property type="match status" value="1"/>
</dbReference>
<evidence type="ECO:0000256" key="2">
    <source>
        <dbReference type="ARBA" id="ARBA00022857"/>
    </source>
</evidence>